<feature type="transmembrane region" description="Helical" evidence="1">
    <location>
        <begin position="63"/>
        <end position="85"/>
    </location>
</feature>
<feature type="transmembrane region" description="Helical" evidence="1">
    <location>
        <begin position="233"/>
        <end position="255"/>
    </location>
</feature>
<keyword evidence="1" id="KW-1133">Transmembrane helix</keyword>
<evidence type="ECO:0000313" key="2">
    <source>
        <dbReference type="EMBL" id="MBD3363915.1"/>
    </source>
</evidence>
<accession>A0A9D5QDC9</accession>
<keyword evidence="1" id="KW-0812">Transmembrane</keyword>
<reference evidence="2" key="1">
    <citation type="submission" date="2019-11" db="EMBL/GenBank/DDBJ databases">
        <title>Microbial mats filling the niche in hypersaline microbial mats.</title>
        <authorList>
            <person name="Wong H.L."/>
            <person name="Macleod F.I."/>
            <person name="White R.A. III"/>
            <person name="Burns B.P."/>
        </authorList>
    </citation>
    <scope>NUCLEOTIDE SEQUENCE</scope>
    <source>
        <strain evidence="2">Bin_327</strain>
    </source>
</reference>
<feature type="transmembrane region" description="Helical" evidence="1">
    <location>
        <begin position="261"/>
        <end position="284"/>
    </location>
</feature>
<proteinExistence type="predicted"/>
<protein>
    <submittedName>
        <fullName evidence="2">Uncharacterized protein</fullName>
    </submittedName>
</protein>
<organism evidence="2 3">
    <name type="scientific">candidate division WOR-3 bacterium</name>
    <dbReference type="NCBI Taxonomy" id="2052148"/>
    <lineage>
        <taxon>Bacteria</taxon>
        <taxon>Bacteria division WOR-3</taxon>
    </lineage>
</organism>
<gene>
    <name evidence="2" type="ORF">GF359_01735</name>
</gene>
<evidence type="ECO:0000256" key="1">
    <source>
        <dbReference type="SAM" id="Phobius"/>
    </source>
</evidence>
<dbReference type="EMBL" id="WJKJ01000051">
    <property type="protein sequence ID" value="MBD3363915.1"/>
    <property type="molecule type" value="Genomic_DNA"/>
</dbReference>
<comment type="caution">
    <text evidence="2">The sequence shown here is derived from an EMBL/GenBank/DDBJ whole genome shotgun (WGS) entry which is preliminary data.</text>
</comment>
<dbReference type="Proteomes" id="UP000630660">
    <property type="component" value="Unassembled WGS sequence"/>
</dbReference>
<keyword evidence="1" id="KW-0472">Membrane</keyword>
<feature type="transmembrane region" description="Helical" evidence="1">
    <location>
        <begin position="296"/>
        <end position="318"/>
    </location>
</feature>
<name>A0A9D5QDC9_UNCW3</name>
<dbReference type="AlphaFoldDB" id="A0A9D5QDC9"/>
<sequence length="354" mass="40257">MFEINGQEIDLIDDSKKTEFTRKLERIWQSAKEGASEPELIAMFKDWLKYLISVKKFPKEEEVSITLFSMALFSLETNTAVIAFWRSWGEYRKLIAEIKRRSIDRICINMFRFMTEEKVVALNETLSSTEWNLRRMQMEVESTYYSIRSILKPAAEILERLADTDPVLGSYGRSFRARTEALKVQEESGFKEFVKQTKKDVETLKKDTEVLTKELTQGVKEAKENELRMTRNFVQVIGIFAAIIAFVVTMVPASIRLGGASIPIALAGLAIVTVGIILVLATIFGKREEEKSRRRLTWGLIAAGVLFVGWFVATIFLASAKPDLLKPPSEPSRVDTIYQSSVDTVQTIVIQSEE</sequence>
<evidence type="ECO:0000313" key="3">
    <source>
        <dbReference type="Proteomes" id="UP000630660"/>
    </source>
</evidence>